<gene>
    <name evidence="1" type="ORF">DVG78_29380</name>
</gene>
<sequence length="248" mass="27653">MSCNDNDVAPPSTCKVITGSVAEFNAKWDYQYDAEGFIKSQNIEFLENDSTTSKYTNGGFKILNGRLVGLENPDGLKEEYVYTNELVSAINIQDPNDPAYADYQIKVENDANGRIAKMTDNKGRTSTVKRDTRGNILEVEIKDQAGKQVYLGQYSGYDGKKTLEDTFKGWPINVLGYYANYMQLDYNNFGAGGNPAKFKASHQGVPAIDHERTYEYNSAGFPTKISITTDRVNATPAYSFDFGYSECK</sequence>
<name>A0A369HXU0_9BACT</name>
<comment type="caution">
    <text evidence="1">The sequence shown here is derived from an EMBL/GenBank/DDBJ whole genome shotgun (WGS) entry which is preliminary data.</text>
</comment>
<keyword evidence="2" id="KW-1185">Reference proteome</keyword>
<dbReference type="Proteomes" id="UP000253141">
    <property type="component" value="Unassembled WGS sequence"/>
</dbReference>
<dbReference type="EMBL" id="QPIW01000047">
    <property type="protein sequence ID" value="RDB02339.1"/>
    <property type="molecule type" value="Genomic_DNA"/>
</dbReference>
<protein>
    <recommendedName>
        <fullName evidence="3">DUF4595 domain-containing protein</fullName>
    </recommendedName>
</protein>
<dbReference type="Gene3D" id="2.180.10.10">
    <property type="entry name" value="RHS repeat-associated core"/>
    <property type="match status" value="1"/>
</dbReference>
<accession>A0A369HXU0</accession>
<evidence type="ECO:0008006" key="3">
    <source>
        <dbReference type="Google" id="ProtNLM"/>
    </source>
</evidence>
<organism evidence="1 2">
    <name type="scientific">Runella aurantiaca</name>
    <dbReference type="NCBI Taxonomy" id="2282308"/>
    <lineage>
        <taxon>Bacteria</taxon>
        <taxon>Pseudomonadati</taxon>
        <taxon>Bacteroidota</taxon>
        <taxon>Cytophagia</taxon>
        <taxon>Cytophagales</taxon>
        <taxon>Spirosomataceae</taxon>
        <taxon>Runella</taxon>
    </lineage>
</organism>
<dbReference type="AlphaFoldDB" id="A0A369HXU0"/>
<evidence type="ECO:0000313" key="2">
    <source>
        <dbReference type="Proteomes" id="UP000253141"/>
    </source>
</evidence>
<evidence type="ECO:0000313" key="1">
    <source>
        <dbReference type="EMBL" id="RDB02339.1"/>
    </source>
</evidence>
<proteinExistence type="predicted"/>
<reference evidence="1 2" key="1">
    <citation type="submission" date="2018-07" db="EMBL/GenBank/DDBJ databases">
        <title>Genome analysis of Runella aurantiaca.</title>
        <authorList>
            <person name="Yang X."/>
        </authorList>
    </citation>
    <scope>NUCLEOTIDE SEQUENCE [LARGE SCALE GENOMIC DNA]</scope>
    <source>
        <strain evidence="1 2">YX9</strain>
    </source>
</reference>